<evidence type="ECO:0000256" key="1">
    <source>
        <dbReference type="ARBA" id="ARBA00022946"/>
    </source>
</evidence>
<protein>
    <submittedName>
        <fullName evidence="5">Aminomethyl transferase family protein</fullName>
    </submittedName>
</protein>
<dbReference type="PANTHER" id="PTHR43757">
    <property type="entry name" value="AMINOMETHYLTRANSFERASE"/>
    <property type="match status" value="1"/>
</dbReference>
<comment type="caution">
    <text evidence="5">The sequence shown here is derived from an EMBL/GenBank/DDBJ whole genome shotgun (WGS) entry which is preliminary data.</text>
</comment>
<dbReference type="SUPFAM" id="SSF103025">
    <property type="entry name" value="Folate-binding domain"/>
    <property type="match status" value="1"/>
</dbReference>
<dbReference type="Pfam" id="PF08669">
    <property type="entry name" value="GCV_T_C"/>
    <property type="match status" value="1"/>
</dbReference>
<feature type="domain" description="GCVT N-terminal" evidence="3">
    <location>
        <begin position="36"/>
        <end position="227"/>
    </location>
</feature>
<reference evidence="5" key="1">
    <citation type="journal article" date="2020" name="mSystems">
        <title>Genome- and Community-Level Interaction Insights into Carbon Utilization and Element Cycling Functions of Hydrothermarchaeota in Hydrothermal Sediment.</title>
        <authorList>
            <person name="Zhou Z."/>
            <person name="Liu Y."/>
            <person name="Xu W."/>
            <person name="Pan J."/>
            <person name="Luo Z.H."/>
            <person name="Li M."/>
        </authorList>
    </citation>
    <scope>NUCLEOTIDE SEQUENCE [LARGE SCALE GENOMIC DNA]</scope>
    <source>
        <strain evidence="5">SpSt-289</strain>
    </source>
</reference>
<feature type="domain" description="Aminomethyltransferase C-terminal" evidence="4">
    <location>
        <begin position="247"/>
        <end position="317"/>
    </location>
</feature>
<dbReference type="Pfam" id="PF01571">
    <property type="entry name" value="GCV_T"/>
    <property type="match status" value="1"/>
</dbReference>
<dbReference type="AlphaFoldDB" id="A0A7C1JVE3"/>
<accession>A0A7C1JVE3</accession>
<dbReference type="NCBIfam" id="TIGR03317">
    <property type="entry name" value="ygfZ_signature"/>
    <property type="match status" value="1"/>
</dbReference>
<dbReference type="InterPro" id="IPR006222">
    <property type="entry name" value="GCVT_N"/>
</dbReference>
<sequence>MTEPFITLASPAYDALLHGVAVWRPASAEVLLLEDADRVDFLQRMTTNDIKRLRVGESCVTVLTSPTARIVHVFTVLADTETLWLLPAPGDAAALERHLRGQIFFMDKVRVHRPDAPLLRFRLIGPQAPAALAQIGFVSLPEREGEWMRLNGLIVLKQESYDLPGYEVIAPAERVGAILEQFQAVPLDEVTYTARRVELGRPAPGAELTEEYNPLEAGMAWACAENKGCYTGQEIIARQITYDKVTRMLVGLRSPALLAPGAMVTVEEREVGRITSAAFSPQLQAPVALAILKRPHNTPGTTVVVNGVEATVVALPFTGA</sequence>
<evidence type="ECO:0000259" key="4">
    <source>
        <dbReference type="Pfam" id="PF08669"/>
    </source>
</evidence>
<proteinExistence type="predicted"/>
<dbReference type="InterPro" id="IPR029043">
    <property type="entry name" value="GcvT/YgfZ_C"/>
</dbReference>
<evidence type="ECO:0000259" key="3">
    <source>
        <dbReference type="Pfam" id="PF01571"/>
    </source>
</evidence>
<organism evidence="5">
    <name type="scientific">Caldilinea aerophila</name>
    <dbReference type="NCBI Taxonomy" id="133453"/>
    <lineage>
        <taxon>Bacteria</taxon>
        <taxon>Bacillati</taxon>
        <taxon>Chloroflexota</taxon>
        <taxon>Caldilineae</taxon>
        <taxon>Caldilineales</taxon>
        <taxon>Caldilineaceae</taxon>
        <taxon>Caldilinea</taxon>
    </lineage>
</organism>
<dbReference type="Gene3D" id="3.30.1360.120">
    <property type="entry name" value="Probable tRNA modification gtpase trme, domain 1"/>
    <property type="match status" value="1"/>
</dbReference>
<dbReference type="InterPro" id="IPR017703">
    <property type="entry name" value="YgfZ/GCV_T_CS"/>
</dbReference>
<dbReference type="GO" id="GO:0016740">
    <property type="term" value="F:transferase activity"/>
    <property type="evidence" value="ECO:0007669"/>
    <property type="project" value="UniProtKB-KW"/>
</dbReference>
<feature type="binding site" evidence="2">
    <location>
        <position position="167"/>
    </location>
    <ligand>
        <name>substrate</name>
    </ligand>
</feature>
<dbReference type="SUPFAM" id="SSF101790">
    <property type="entry name" value="Aminomethyltransferase beta-barrel domain"/>
    <property type="match status" value="1"/>
</dbReference>
<dbReference type="InterPro" id="IPR028896">
    <property type="entry name" value="GcvT/YgfZ/DmdA"/>
</dbReference>
<dbReference type="InterPro" id="IPR013977">
    <property type="entry name" value="GcvT_C"/>
</dbReference>
<dbReference type="EMBL" id="DSMG01000196">
    <property type="protein sequence ID" value="HDX33607.1"/>
    <property type="molecule type" value="Genomic_DNA"/>
</dbReference>
<dbReference type="PANTHER" id="PTHR43757:SF14">
    <property type="entry name" value="GLYCINE CLEAVAGE T-PROTEIN FAMILY"/>
    <property type="match status" value="1"/>
</dbReference>
<dbReference type="InterPro" id="IPR027266">
    <property type="entry name" value="TrmE/GcvT-like"/>
</dbReference>
<evidence type="ECO:0000313" key="5">
    <source>
        <dbReference type="EMBL" id="HDX33607.1"/>
    </source>
</evidence>
<name>A0A7C1JVE3_9CHLR</name>
<gene>
    <name evidence="5" type="ORF">ENQ20_19305</name>
</gene>
<keyword evidence="1" id="KW-0809">Transit peptide</keyword>
<keyword evidence="5" id="KW-0808">Transferase</keyword>
<evidence type="ECO:0000256" key="2">
    <source>
        <dbReference type="PIRSR" id="PIRSR006487-1"/>
    </source>
</evidence>
<dbReference type="PIRSF" id="PIRSF006487">
    <property type="entry name" value="GcvT"/>
    <property type="match status" value="1"/>
</dbReference>